<name>A0ABZ1D3I3_9TREE</name>
<dbReference type="GeneID" id="87957268"/>
<dbReference type="Proteomes" id="UP001329825">
    <property type="component" value="Chromosome 7"/>
</dbReference>
<proteinExistence type="predicted"/>
<evidence type="ECO:0000313" key="2">
    <source>
        <dbReference type="Proteomes" id="UP001329825"/>
    </source>
</evidence>
<sequence>MNDIVGALTRTLLAWGIVRNLSKPCITCQSTCVDSTLASNNTCGTTYTACACDNNFVQNVKICLYQGTCSSDVSTWFDTATAACDASGAEANYTSTHSGNYTYSESAATESTAVASSGAATAATSSAAAASSAAASGSTSAGFSLHPMTFDGIGSAAVGIVGAVLGNVMLL</sequence>
<dbReference type="RefSeq" id="XP_062792902.1">
    <property type="nucleotide sequence ID" value="XM_062936851.1"/>
</dbReference>
<organism evidence="1 2">
    <name type="scientific">Kwoniella shivajii</name>
    <dbReference type="NCBI Taxonomy" id="564305"/>
    <lineage>
        <taxon>Eukaryota</taxon>
        <taxon>Fungi</taxon>
        <taxon>Dikarya</taxon>
        <taxon>Basidiomycota</taxon>
        <taxon>Agaricomycotina</taxon>
        <taxon>Tremellomycetes</taxon>
        <taxon>Tremellales</taxon>
        <taxon>Cryptococcaceae</taxon>
        <taxon>Kwoniella</taxon>
    </lineage>
</organism>
<keyword evidence="2" id="KW-1185">Reference proteome</keyword>
<protein>
    <recommendedName>
        <fullName evidence="3">Extracellular membrane protein CFEM domain-containing protein</fullName>
    </recommendedName>
</protein>
<gene>
    <name evidence="1" type="ORF">IL334_005137</name>
</gene>
<evidence type="ECO:0008006" key="3">
    <source>
        <dbReference type="Google" id="ProtNLM"/>
    </source>
</evidence>
<evidence type="ECO:0000313" key="1">
    <source>
        <dbReference type="EMBL" id="WRT68162.1"/>
    </source>
</evidence>
<dbReference type="EMBL" id="CP141887">
    <property type="protein sequence ID" value="WRT68162.1"/>
    <property type="molecule type" value="Genomic_DNA"/>
</dbReference>
<accession>A0ABZ1D3I3</accession>
<reference evidence="1 2" key="1">
    <citation type="submission" date="2024-01" db="EMBL/GenBank/DDBJ databases">
        <title>Comparative genomics of Cryptococcus and Kwoniella reveals pathogenesis evolution and contrasting modes of karyotype evolution via chromosome fusion or intercentromeric recombination.</title>
        <authorList>
            <person name="Coelho M.A."/>
            <person name="David-Palma M."/>
            <person name="Shea T."/>
            <person name="Bowers K."/>
            <person name="McGinley-Smith S."/>
            <person name="Mohammad A.W."/>
            <person name="Gnirke A."/>
            <person name="Yurkov A.M."/>
            <person name="Nowrousian M."/>
            <person name="Sun S."/>
            <person name="Cuomo C.A."/>
            <person name="Heitman J."/>
        </authorList>
    </citation>
    <scope>NUCLEOTIDE SEQUENCE [LARGE SCALE GENOMIC DNA]</scope>
    <source>
        <strain evidence="1">CBS 11374</strain>
    </source>
</reference>